<dbReference type="InterPro" id="IPR036249">
    <property type="entry name" value="Thioredoxin-like_sf"/>
</dbReference>
<sequence>MAVLDLTQSNFDETIANNEIVIIDFWAPWCGPCLQF</sequence>
<dbReference type="InterPro" id="IPR013766">
    <property type="entry name" value="Thioredoxin_domain"/>
</dbReference>
<dbReference type="AlphaFoldDB" id="A0A383DFA2"/>
<dbReference type="Pfam" id="PF00085">
    <property type="entry name" value="Thioredoxin"/>
    <property type="match status" value="1"/>
</dbReference>
<feature type="non-terminal residue" evidence="2">
    <location>
        <position position="36"/>
    </location>
</feature>
<dbReference type="SUPFAM" id="SSF52833">
    <property type="entry name" value="Thioredoxin-like"/>
    <property type="match status" value="1"/>
</dbReference>
<accession>A0A383DFA2</accession>
<evidence type="ECO:0000313" key="2">
    <source>
        <dbReference type="EMBL" id="SVE42990.1"/>
    </source>
</evidence>
<dbReference type="CDD" id="cd02961">
    <property type="entry name" value="PDI_a_family"/>
    <property type="match status" value="1"/>
</dbReference>
<evidence type="ECO:0000259" key="1">
    <source>
        <dbReference type="Pfam" id="PF00085"/>
    </source>
</evidence>
<proteinExistence type="predicted"/>
<feature type="domain" description="Thioredoxin" evidence="1">
    <location>
        <begin position="3"/>
        <end position="34"/>
    </location>
</feature>
<organism evidence="2">
    <name type="scientific">marine metagenome</name>
    <dbReference type="NCBI Taxonomy" id="408172"/>
    <lineage>
        <taxon>unclassified sequences</taxon>
        <taxon>metagenomes</taxon>
        <taxon>ecological metagenomes</taxon>
    </lineage>
</organism>
<protein>
    <recommendedName>
        <fullName evidence="1">Thioredoxin domain-containing protein</fullName>
    </recommendedName>
</protein>
<dbReference type="Gene3D" id="3.40.30.10">
    <property type="entry name" value="Glutaredoxin"/>
    <property type="match status" value="1"/>
</dbReference>
<reference evidence="2" key="1">
    <citation type="submission" date="2018-05" db="EMBL/GenBank/DDBJ databases">
        <authorList>
            <person name="Lanie J.A."/>
            <person name="Ng W.-L."/>
            <person name="Kazmierczak K.M."/>
            <person name="Andrzejewski T.M."/>
            <person name="Davidsen T.M."/>
            <person name="Wayne K.J."/>
            <person name="Tettelin H."/>
            <person name="Glass J.I."/>
            <person name="Rusch D."/>
            <person name="Podicherti R."/>
            <person name="Tsui H.-C.T."/>
            <person name="Winkler M.E."/>
        </authorList>
    </citation>
    <scope>NUCLEOTIDE SEQUENCE</scope>
</reference>
<dbReference type="EMBL" id="UINC01216730">
    <property type="protein sequence ID" value="SVE42990.1"/>
    <property type="molecule type" value="Genomic_DNA"/>
</dbReference>
<gene>
    <name evidence="2" type="ORF">METZ01_LOCUS495844</name>
</gene>
<name>A0A383DFA2_9ZZZZ</name>